<sequence>MMRNQTFSTTNALQMQAQTCLVTNGHQHTTEPRYVSLDQQELRMISDDTIVSNCTSSEQQLQQQTTSPYRLTHIPVRMHLSFTNCPMSVREVTLRLPIDSMTEQYLDVFCKFESDDTKIDVSLRLPIVLIWIAMESAKHRPQFYLDIYLNLHSSLIRDSLERDSIQCFVAGKERTDSQFIHHEAVTSGNCNVYQKTSGDIAVRICMLNQRLPLVRLDTSNIENELCDILSNCKSLSADSSN</sequence>
<reference evidence="1 2" key="1">
    <citation type="journal article" date="2018" name="BMC Genomics">
        <title>The genome of Naegleria lovaniensis, the basis for a comparative approach to unravel pathogenicity factors of the human pathogenic amoeba N. fowleri.</title>
        <authorList>
            <person name="Liechti N."/>
            <person name="Schurch N."/>
            <person name="Bruggmann R."/>
            <person name="Wittwer M."/>
        </authorList>
    </citation>
    <scope>NUCLEOTIDE SEQUENCE [LARGE SCALE GENOMIC DNA]</scope>
    <source>
        <strain evidence="1 2">ATCC 30569</strain>
    </source>
</reference>
<name>A0AA88KJF2_NAELO</name>
<comment type="caution">
    <text evidence="1">The sequence shown here is derived from an EMBL/GenBank/DDBJ whole genome shotgun (WGS) entry which is preliminary data.</text>
</comment>
<dbReference type="AlphaFoldDB" id="A0AA88KJF2"/>
<evidence type="ECO:0000313" key="2">
    <source>
        <dbReference type="Proteomes" id="UP000816034"/>
    </source>
</evidence>
<gene>
    <name evidence="1" type="ORF">C9374_004484</name>
</gene>
<dbReference type="RefSeq" id="XP_044548826.1">
    <property type="nucleotide sequence ID" value="XM_044694128.1"/>
</dbReference>
<dbReference type="GeneID" id="68096939"/>
<evidence type="ECO:0000313" key="1">
    <source>
        <dbReference type="EMBL" id="KAG2383147.1"/>
    </source>
</evidence>
<proteinExistence type="predicted"/>
<dbReference type="EMBL" id="PYSW02000021">
    <property type="protein sequence ID" value="KAG2383147.1"/>
    <property type="molecule type" value="Genomic_DNA"/>
</dbReference>
<organism evidence="1 2">
    <name type="scientific">Naegleria lovaniensis</name>
    <name type="common">Amoeba</name>
    <dbReference type="NCBI Taxonomy" id="51637"/>
    <lineage>
        <taxon>Eukaryota</taxon>
        <taxon>Discoba</taxon>
        <taxon>Heterolobosea</taxon>
        <taxon>Tetramitia</taxon>
        <taxon>Eutetramitia</taxon>
        <taxon>Vahlkampfiidae</taxon>
        <taxon>Naegleria</taxon>
    </lineage>
</organism>
<keyword evidence="2" id="KW-1185">Reference proteome</keyword>
<accession>A0AA88KJF2</accession>
<protein>
    <submittedName>
        <fullName evidence="1">Uncharacterized protein</fullName>
    </submittedName>
</protein>
<dbReference type="Proteomes" id="UP000816034">
    <property type="component" value="Unassembled WGS sequence"/>
</dbReference>